<dbReference type="EMBL" id="GL377304">
    <property type="protein sequence ID" value="EFI98787.1"/>
    <property type="molecule type" value="Genomic_DNA"/>
</dbReference>
<feature type="compositionally biased region" description="Basic and acidic residues" evidence="2">
    <location>
        <begin position="82"/>
        <end position="97"/>
    </location>
</feature>
<feature type="compositionally biased region" description="Polar residues" evidence="2">
    <location>
        <begin position="1"/>
        <end position="12"/>
    </location>
</feature>
<feature type="transmembrane region" description="Helical" evidence="3">
    <location>
        <begin position="291"/>
        <end position="312"/>
    </location>
</feature>
<dbReference type="GeneID" id="9585295"/>
<sequence>MSARCTSTSNLSAYPIGAEASSPLSITAVALSQATQQGRTGDGLTDDARDDEKAENSLRTHTGAAHKWRRRQAGGRAGGRTDGARRVDGRRYERAKTAEASTPSPSSPPPVMSTFEGSLSQAHLDRITAGLVCEVKTILDEDIMAHQASVNRRFRELLEEIQRMRNSVETVKQRLSEFEREAANTSAADDPTVCHGCQGQQHRSVNRDFVHRSTDHHEYGGAVDGLDRSVDGLDRSVEGPIPPAHEKNNTVQVSGENEIEPQRLAVSVRHLDGTVMEGRGSRVETSVNLNVFFSCLGAFFFSLLFSYLGAILSG</sequence>
<feature type="non-terminal residue" evidence="4">
    <location>
        <position position="314"/>
    </location>
</feature>
<dbReference type="Proteomes" id="UP000007431">
    <property type="component" value="Unassembled WGS sequence"/>
</dbReference>
<evidence type="ECO:0000256" key="2">
    <source>
        <dbReference type="SAM" id="MobiDB-lite"/>
    </source>
</evidence>
<feature type="compositionally biased region" description="Polar residues" evidence="2">
    <location>
        <begin position="22"/>
        <end position="39"/>
    </location>
</feature>
<feature type="compositionally biased region" description="Basic residues" evidence="2">
    <location>
        <begin position="64"/>
        <end position="73"/>
    </location>
</feature>
<evidence type="ECO:0000256" key="1">
    <source>
        <dbReference type="SAM" id="Coils"/>
    </source>
</evidence>
<organism evidence="5">
    <name type="scientific">Schizophyllum commune (strain H4-8 / FGSC 9210)</name>
    <name type="common">Split gill fungus</name>
    <dbReference type="NCBI Taxonomy" id="578458"/>
    <lineage>
        <taxon>Eukaryota</taxon>
        <taxon>Fungi</taxon>
        <taxon>Dikarya</taxon>
        <taxon>Basidiomycota</taxon>
        <taxon>Agaricomycotina</taxon>
        <taxon>Agaricomycetes</taxon>
        <taxon>Agaricomycetidae</taxon>
        <taxon>Agaricales</taxon>
        <taxon>Schizophyllaceae</taxon>
        <taxon>Schizophyllum</taxon>
    </lineage>
</organism>
<accession>D8PZ03</accession>
<protein>
    <submittedName>
        <fullName evidence="4">Uncharacterized protein</fullName>
    </submittedName>
</protein>
<dbReference type="VEuPathDB" id="FungiDB:SCHCODRAFT_02492291"/>
<keyword evidence="3" id="KW-0812">Transmembrane</keyword>
<feature type="coiled-coil region" evidence="1">
    <location>
        <begin position="147"/>
        <end position="188"/>
    </location>
</feature>
<dbReference type="InParanoid" id="D8PZ03"/>
<reference evidence="4 5" key="1">
    <citation type="journal article" date="2010" name="Nat. Biotechnol.">
        <title>Genome sequence of the model mushroom Schizophyllum commune.</title>
        <authorList>
            <person name="Ohm R.A."/>
            <person name="de Jong J.F."/>
            <person name="Lugones L.G."/>
            <person name="Aerts A."/>
            <person name="Kothe E."/>
            <person name="Stajich J.E."/>
            <person name="de Vries R.P."/>
            <person name="Record E."/>
            <person name="Levasseur A."/>
            <person name="Baker S.E."/>
            <person name="Bartholomew K.A."/>
            <person name="Coutinho P.M."/>
            <person name="Erdmann S."/>
            <person name="Fowler T.J."/>
            <person name="Gathman A.C."/>
            <person name="Lombard V."/>
            <person name="Henrissat B."/>
            <person name="Knabe N."/>
            <person name="Kuees U."/>
            <person name="Lilly W.W."/>
            <person name="Lindquist E."/>
            <person name="Lucas S."/>
            <person name="Magnuson J.K."/>
            <person name="Piumi F."/>
            <person name="Raudaskoski M."/>
            <person name="Salamov A."/>
            <person name="Schmutz J."/>
            <person name="Schwarze F.W.M.R."/>
            <person name="vanKuyk P.A."/>
            <person name="Horton J.S."/>
            <person name="Grigoriev I.V."/>
            <person name="Woesten H.A.B."/>
        </authorList>
    </citation>
    <scope>NUCLEOTIDE SEQUENCE [LARGE SCALE GENOMIC DNA]</scope>
    <source>
        <strain evidence="5">H4-8 / FGSC 9210</strain>
    </source>
</reference>
<evidence type="ECO:0000313" key="4">
    <source>
        <dbReference type="EMBL" id="EFI98787.1"/>
    </source>
</evidence>
<evidence type="ECO:0000256" key="3">
    <source>
        <dbReference type="SAM" id="Phobius"/>
    </source>
</evidence>
<keyword evidence="3" id="KW-0472">Membrane</keyword>
<dbReference type="AlphaFoldDB" id="D8PZ03"/>
<dbReference type="HOGENOM" id="CLU_886122_0_0_1"/>
<feature type="compositionally biased region" description="Basic and acidic residues" evidence="2">
    <location>
        <begin position="46"/>
        <end position="58"/>
    </location>
</feature>
<keyword evidence="3" id="KW-1133">Transmembrane helix</keyword>
<dbReference type="KEGG" id="scm:SCHCO_02492291"/>
<proteinExistence type="predicted"/>
<evidence type="ECO:0000313" key="5">
    <source>
        <dbReference type="Proteomes" id="UP000007431"/>
    </source>
</evidence>
<feature type="region of interest" description="Disordered" evidence="2">
    <location>
        <begin position="1"/>
        <end position="115"/>
    </location>
</feature>
<keyword evidence="1" id="KW-0175">Coiled coil</keyword>
<name>D8PZ03_SCHCM</name>
<keyword evidence="5" id="KW-1185">Reference proteome</keyword>
<dbReference type="RefSeq" id="XP_003033690.1">
    <property type="nucleotide sequence ID" value="XM_003033644.1"/>
</dbReference>
<gene>
    <name evidence="4" type="ORF">SCHCODRAFT_106567</name>
</gene>